<dbReference type="OrthoDB" id="2342176at2759"/>
<reference evidence="3 4" key="1">
    <citation type="journal article" date="2012" name="PLoS Pathog.">
        <title>Diverse lifestyles and strategies of plant pathogenesis encoded in the genomes of eighteen Dothideomycetes fungi.</title>
        <authorList>
            <person name="Ohm R.A."/>
            <person name="Feau N."/>
            <person name="Henrissat B."/>
            <person name="Schoch C.L."/>
            <person name="Horwitz B.A."/>
            <person name="Barry K.W."/>
            <person name="Condon B.J."/>
            <person name="Copeland A.C."/>
            <person name="Dhillon B."/>
            <person name="Glaser F."/>
            <person name="Hesse C.N."/>
            <person name="Kosti I."/>
            <person name="LaButti K."/>
            <person name="Lindquist E.A."/>
            <person name="Lucas S."/>
            <person name="Salamov A.A."/>
            <person name="Bradshaw R.E."/>
            <person name="Ciuffetti L."/>
            <person name="Hamelin R.C."/>
            <person name="Kema G.H.J."/>
            <person name="Lawrence C."/>
            <person name="Scott J.A."/>
            <person name="Spatafora J.W."/>
            <person name="Turgeon B.G."/>
            <person name="de Wit P.J.G.M."/>
            <person name="Zhong S."/>
            <person name="Goodwin S.B."/>
            <person name="Grigoriev I.V."/>
        </authorList>
    </citation>
    <scope>NUCLEOTIDE SEQUENCE [LARGE SCALE GENOMIC DNA]</scope>
    <source>
        <strain evidence="4">28A</strain>
    </source>
</reference>
<evidence type="ECO:0000313" key="4">
    <source>
        <dbReference type="Proteomes" id="UP000016935"/>
    </source>
</evidence>
<sequence length="344" mass="38378">MYVVQILLASLVTTARAHMSLWYPPPLGGNREANSFTTQVDKEFNFPIGCCNSQGEPTLPSPGDCRGHLALLDTEEGRPQVTWEPGQDAYFKLSDHIYSIGVPGSTHYGGSCQIGFSVDKGQTWKVAASYHGNCPHRDKDMPQVFEFKVPLNIPTGTAVFAWIWLNREHEFFMNCAAVQISSGSSSTTTRTYTSFKTVPTTRSTALLDPSSESPRGGEQDKSKGYDEDSIACSSSYGAKLTRSEWEYIKHRHSRKYSRQNYHIRKSNVLASPEKLHRRLENPAFDVCDWNTAPRMETSYYSVDAQCAPNAKLKNPKSDDFEIGWGDACGVVEGDKVYTIQNIVC</sequence>
<dbReference type="PANTHER" id="PTHR36182">
    <property type="entry name" value="PROTEIN, PUTATIVE (AFU_ORTHOLOGUE AFUA_6G10930)-RELATED"/>
    <property type="match status" value="1"/>
</dbReference>
<evidence type="ECO:0000313" key="3">
    <source>
        <dbReference type="EMBL" id="EOA83921.1"/>
    </source>
</evidence>
<dbReference type="GeneID" id="19405988"/>
<proteinExistence type="predicted"/>
<keyword evidence="4" id="KW-1185">Reference proteome</keyword>
<reference evidence="3 4" key="2">
    <citation type="journal article" date="2013" name="PLoS Genet.">
        <title>Comparative genome structure, secondary metabolite, and effector coding capacity across Cochliobolus pathogens.</title>
        <authorList>
            <person name="Condon B.J."/>
            <person name="Leng Y."/>
            <person name="Wu D."/>
            <person name="Bushley K.E."/>
            <person name="Ohm R.A."/>
            <person name="Otillar R."/>
            <person name="Martin J."/>
            <person name="Schackwitz W."/>
            <person name="Grimwood J."/>
            <person name="MohdZainudin N."/>
            <person name="Xue C."/>
            <person name="Wang R."/>
            <person name="Manning V.A."/>
            <person name="Dhillon B."/>
            <person name="Tu Z.J."/>
            <person name="Steffenson B.J."/>
            <person name="Salamov A."/>
            <person name="Sun H."/>
            <person name="Lowry S."/>
            <person name="LaButti K."/>
            <person name="Han J."/>
            <person name="Copeland A."/>
            <person name="Lindquist E."/>
            <person name="Barry K."/>
            <person name="Schmutz J."/>
            <person name="Baker S.E."/>
            <person name="Ciuffetti L.M."/>
            <person name="Grigoriev I.V."/>
            <person name="Zhong S."/>
            <person name="Turgeon B.G."/>
        </authorList>
    </citation>
    <scope>NUCLEOTIDE SEQUENCE [LARGE SCALE GENOMIC DNA]</scope>
    <source>
        <strain evidence="4">28A</strain>
    </source>
</reference>
<evidence type="ECO:0008006" key="5">
    <source>
        <dbReference type="Google" id="ProtNLM"/>
    </source>
</evidence>
<protein>
    <recommendedName>
        <fullName evidence="5">Lytic polysaccharide monooxygenase</fullName>
    </recommendedName>
</protein>
<dbReference type="STRING" id="671987.R0IFU3"/>
<evidence type="ECO:0000256" key="1">
    <source>
        <dbReference type="SAM" id="MobiDB-lite"/>
    </source>
</evidence>
<keyword evidence="2" id="KW-0732">Signal</keyword>
<dbReference type="Gene3D" id="2.70.50.70">
    <property type="match status" value="1"/>
</dbReference>
<evidence type="ECO:0000256" key="2">
    <source>
        <dbReference type="SAM" id="SignalP"/>
    </source>
</evidence>
<dbReference type="RefSeq" id="XP_008028369.1">
    <property type="nucleotide sequence ID" value="XM_008030178.1"/>
</dbReference>
<feature type="chain" id="PRO_5004342353" description="Lytic polysaccharide monooxygenase" evidence="2">
    <location>
        <begin position="18"/>
        <end position="344"/>
    </location>
</feature>
<dbReference type="HOGENOM" id="CLU_032571_2_2_1"/>
<name>R0IFU3_EXST2</name>
<feature type="signal peptide" evidence="2">
    <location>
        <begin position="1"/>
        <end position="17"/>
    </location>
</feature>
<feature type="compositionally biased region" description="Basic and acidic residues" evidence="1">
    <location>
        <begin position="215"/>
        <end position="226"/>
    </location>
</feature>
<feature type="region of interest" description="Disordered" evidence="1">
    <location>
        <begin position="203"/>
        <end position="229"/>
    </location>
</feature>
<organism evidence="3 4">
    <name type="scientific">Exserohilum turcicum (strain 28A)</name>
    <name type="common">Northern leaf blight fungus</name>
    <name type="synonym">Setosphaeria turcica</name>
    <dbReference type="NCBI Taxonomy" id="671987"/>
    <lineage>
        <taxon>Eukaryota</taxon>
        <taxon>Fungi</taxon>
        <taxon>Dikarya</taxon>
        <taxon>Ascomycota</taxon>
        <taxon>Pezizomycotina</taxon>
        <taxon>Dothideomycetes</taxon>
        <taxon>Pleosporomycetidae</taxon>
        <taxon>Pleosporales</taxon>
        <taxon>Pleosporineae</taxon>
        <taxon>Pleosporaceae</taxon>
        <taxon>Exserohilum</taxon>
    </lineage>
</organism>
<gene>
    <name evidence="3" type="ORF">SETTUDRAFT_92647</name>
</gene>
<accession>R0IFU3</accession>
<dbReference type="PANTHER" id="PTHR36182:SF1">
    <property type="entry name" value="PROTEIN, PUTATIVE (AFU_ORTHOLOGUE AFUA_6G10930)-RELATED"/>
    <property type="match status" value="1"/>
</dbReference>
<dbReference type="eggNOG" id="ENOG502S34E">
    <property type="taxonomic scope" value="Eukaryota"/>
</dbReference>
<dbReference type="EMBL" id="KB908814">
    <property type="protein sequence ID" value="EOA83921.1"/>
    <property type="molecule type" value="Genomic_DNA"/>
</dbReference>
<dbReference type="Proteomes" id="UP000016935">
    <property type="component" value="Unassembled WGS sequence"/>
</dbReference>
<dbReference type="AlphaFoldDB" id="R0IFU3"/>